<comment type="similarity">
    <text evidence="5">Belongs to the membrane-bound acyltransferase family. HHAT subfamily.</text>
</comment>
<dbReference type="AlphaFoldDB" id="A0A4Y7M527"/>
<evidence type="ECO:0000256" key="6">
    <source>
        <dbReference type="SAM" id="Phobius"/>
    </source>
</evidence>
<name>A0A4Y7M527_9CRUS</name>
<protein>
    <submittedName>
        <fullName evidence="7">EOG090X06SF</fullName>
    </submittedName>
</protein>
<evidence type="ECO:0000313" key="7">
    <source>
        <dbReference type="EMBL" id="SVE75142.1"/>
    </source>
</evidence>
<proteinExistence type="evidence at transcript level"/>
<feature type="transmembrane region" description="Helical" evidence="6">
    <location>
        <begin position="208"/>
        <end position="229"/>
    </location>
</feature>
<dbReference type="PANTHER" id="PTHR13285">
    <property type="entry name" value="ACYLTRANSFERASE"/>
    <property type="match status" value="1"/>
</dbReference>
<evidence type="ECO:0000256" key="2">
    <source>
        <dbReference type="ARBA" id="ARBA00022692"/>
    </source>
</evidence>
<dbReference type="InterPro" id="IPR051085">
    <property type="entry name" value="MB_O-acyltransferase"/>
</dbReference>
<evidence type="ECO:0000256" key="1">
    <source>
        <dbReference type="ARBA" id="ARBA00004141"/>
    </source>
</evidence>
<dbReference type="EMBL" id="LR005523">
    <property type="protein sequence ID" value="SVE75142.1"/>
    <property type="molecule type" value="mRNA"/>
</dbReference>
<dbReference type="GO" id="GO:0016409">
    <property type="term" value="F:palmitoyltransferase activity"/>
    <property type="evidence" value="ECO:0007669"/>
    <property type="project" value="TreeGrafter"/>
</dbReference>
<feature type="transmembrane region" description="Helical" evidence="6">
    <location>
        <begin position="33"/>
        <end position="55"/>
    </location>
</feature>
<dbReference type="GO" id="GO:0016020">
    <property type="term" value="C:membrane"/>
    <property type="evidence" value="ECO:0007669"/>
    <property type="project" value="UniProtKB-SubCell"/>
</dbReference>
<dbReference type="GO" id="GO:0005783">
    <property type="term" value="C:endoplasmic reticulum"/>
    <property type="evidence" value="ECO:0007669"/>
    <property type="project" value="TreeGrafter"/>
</dbReference>
<feature type="transmembrane region" description="Helical" evidence="6">
    <location>
        <begin position="432"/>
        <end position="453"/>
    </location>
</feature>
<evidence type="ECO:0000256" key="4">
    <source>
        <dbReference type="ARBA" id="ARBA00023136"/>
    </source>
</evidence>
<feature type="transmembrane region" description="Helical" evidence="6">
    <location>
        <begin position="62"/>
        <end position="89"/>
    </location>
</feature>
<feature type="transmembrane region" description="Helical" evidence="6">
    <location>
        <begin position="401"/>
        <end position="420"/>
    </location>
</feature>
<feature type="transmembrane region" description="Helical" evidence="6">
    <location>
        <begin position="95"/>
        <end position="117"/>
    </location>
</feature>
<feature type="transmembrane region" description="Helical" evidence="6">
    <location>
        <begin position="249"/>
        <end position="269"/>
    </location>
</feature>
<organism evidence="7">
    <name type="scientific">Daphnia dolichocephala</name>
    <dbReference type="NCBI Taxonomy" id="2282166"/>
    <lineage>
        <taxon>Eukaryota</taxon>
        <taxon>Metazoa</taxon>
        <taxon>Ecdysozoa</taxon>
        <taxon>Arthropoda</taxon>
        <taxon>Crustacea</taxon>
        <taxon>Branchiopoda</taxon>
        <taxon>Diplostraca</taxon>
        <taxon>Cladocera</taxon>
        <taxon>Anomopoda</taxon>
        <taxon>Daphniidae</taxon>
        <taxon>Daphnia</taxon>
    </lineage>
</organism>
<dbReference type="Pfam" id="PF03062">
    <property type="entry name" value="MBOAT"/>
    <property type="match status" value="1"/>
</dbReference>
<comment type="subcellular location">
    <subcellularLocation>
        <location evidence="1">Membrane</location>
        <topology evidence="1">Multi-pass membrane protein</topology>
    </subcellularLocation>
</comment>
<evidence type="ECO:0000256" key="5">
    <source>
        <dbReference type="ARBA" id="ARBA00038268"/>
    </source>
</evidence>
<keyword evidence="2 6" id="KW-0812">Transmembrane</keyword>
<dbReference type="PANTHER" id="PTHR13285:SF18">
    <property type="entry name" value="PROTEIN-CYSTEINE N-PALMITOYLTRANSFERASE RASP"/>
    <property type="match status" value="1"/>
</dbReference>
<keyword evidence="3 6" id="KW-1133">Transmembrane helix</keyword>
<gene>
    <name evidence="7" type="primary">EOG090X06SF</name>
</gene>
<accession>A0A4Y7M527</accession>
<keyword evidence="4 6" id="KW-0472">Membrane</keyword>
<reference evidence="7" key="1">
    <citation type="submission" date="2018-08" db="EMBL/GenBank/DDBJ databases">
        <authorList>
            <person name="Cornetti L."/>
        </authorList>
    </citation>
    <scope>NUCLEOTIDE SEQUENCE</scope>
    <source>
        <strain evidence="7">ZA-DOLI</strain>
    </source>
</reference>
<sequence length="470" mass="54407">MNYEYSQYLSEDLVPSWHWVGRKVDASDFEWKMWTLIFFKWLKYVIPYLIVSLTIKQKYRSIVPVVSVAMSFCWLWNTLGLHLTIIMFIQPVLFLLILRLFSLSCVWILCISITFALHSSLLTAVKAGLFEEDSVQEYLFSVLLAWTHARSISYLVDTRSDGSEKKLTNFYHYCFYLPLLPTGPLMLYRDFKLSIENVTNQKCHLAHLVKSAALVARYLFWWFIHQLALHYFYHSALQYHSGIIRQLDIWSAAGIGYSLGQFFMTKYLVLYGLPSALARLDHVDAPPPPKCVGRIHLYSQMWRDFDRGLYNFMLQYIYIPIKGTSTKTWSKLAGTAICFSFVCVWHGASTAVVIWCASNYVGICLESMGKHCATCWPFSNWKANWNPSNWLRFQAAVASPLLLMSALSNFCFFTDANVGYLLARKAIYEGGIVRLLCILFVMYCCCHVSMALTRRNKEKPVSKTEQSHHE</sequence>
<dbReference type="InterPro" id="IPR004299">
    <property type="entry name" value="MBOAT_fam"/>
</dbReference>
<evidence type="ECO:0000256" key="3">
    <source>
        <dbReference type="ARBA" id="ARBA00022989"/>
    </source>
</evidence>